<feature type="transmembrane region" description="Helical" evidence="8">
    <location>
        <begin position="15"/>
        <end position="36"/>
    </location>
</feature>
<evidence type="ECO:0000256" key="2">
    <source>
        <dbReference type="ARBA" id="ARBA00022729"/>
    </source>
</evidence>
<evidence type="ECO:0000256" key="4">
    <source>
        <dbReference type="ARBA" id="ARBA00023139"/>
    </source>
</evidence>
<evidence type="ECO:0008006" key="11">
    <source>
        <dbReference type="Google" id="ProtNLM"/>
    </source>
</evidence>
<keyword evidence="4" id="KW-0564">Palmitate</keyword>
<keyword evidence="6" id="KW-0449">Lipoprotein</keyword>
<reference evidence="10" key="1">
    <citation type="journal article" date="2019" name="Int. J. Syst. Evol. Microbiol.">
        <title>The Global Catalogue of Microorganisms (GCM) 10K type strain sequencing project: providing services to taxonomists for standard genome sequencing and annotation.</title>
        <authorList>
            <consortium name="The Broad Institute Genomics Platform"/>
            <consortium name="The Broad Institute Genome Sequencing Center for Infectious Disease"/>
            <person name="Wu L."/>
            <person name="Ma J."/>
        </authorList>
    </citation>
    <scope>NUCLEOTIDE SEQUENCE [LARGE SCALE GENOMIC DNA]</scope>
    <source>
        <strain evidence="10">JCM 17304</strain>
    </source>
</reference>
<evidence type="ECO:0000256" key="1">
    <source>
        <dbReference type="ARBA" id="ARBA00004459"/>
    </source>
</evidence>
<evidence type="ECO:0000313" key="10">
    <source>
        <dbReference type="Proteomes" id="UP001500392"/>
    </source>
</evidence>
<comment type="subcellular location">
    <subcellularLocation>
        <location evidence="1">Cell outer membrane</location>
        <topology evidence="1">Lipid-anchor</topology>
    </subcellularLocation>
</comment>
<sequence>MRGLRQYTKAERPKAIIDALPDVLFIGTLGIMRASVNFGDNIMAVFRITVLCLAVLVAACGQTGPLVYPDKNDAPANSSAQSK</sequence>
<evidence type="ECO:0000313" key="9">
    <source>
        <dbReference type="EMBL" id="GAA4091430.1"/>
    </source>
</evidence>
<evidence type="ECO:0000256" key="7">
    <source>
        <dbReference type="SAM" id="MobiDB-lite"/>
    </source>
</evidence>
<comment type="caution">
    <text evidence="9">The sequence shown here is derived from an EMBL/GenBank/DDBJ whole genome shotgun (WGS) entry which is preliminary data.</text>
</comment>
<keyword evidence="5" id="KW-0998">Cell outer membrane</keyword>
<name>A0ABP7WLB1_9GAMM</name>
<keyword evidence="3 8" id="KW-0472">Membrane</keyword>
<feature type="region of interest" description="Disordered" evidence="7">
    <location>
        <begin position="64"/>
        <end position="83"/>
    </location>
</feature>
<evidence type="ECO:0000256" key="8">
    <source>
        <dbReference type="SAM" id="Phobius"/>
    </source>
</evidence>
<accession>A0ABP7WLB1</accession>
<proteinExistence type="predicted"/>
<keyword evidence="10" id="KW-1185">Reference proteome</keyword>
<organism evidence="9 10">
    <name type="scientific">Zhongshania borealis</name>
    <dbReference type="NCBI Taxonomy" id="889488"/>
    <lineage>
        <taxon>Bacteria</taxon>
        <taxon>Pseudomonadati</taxon>
        <taxon>Pseudomonadota</taxon>
        <taxon>Gammaproteobacteria</taxon>
        <taxon>Cellvibrionales</taxon>
        <taxon>Spongiibacteraceae</taxon>
        <taxon>Zhongshania</taxon>
    </lineage>
</organism>
<evidence type="ECO:0000256" key="6">
    <source>
        <dbReference type="ARBA" id="ARBA00023288"/>
    </source>
</evidence>
<dbReference type="NCBIfam" id="NF047847">
    <property type="entry name" value="SS_mature_LptM"/>
    <property type="match status" value="1"/>
</dbReference>
<dbReference type="Proteomes" id="UP001500392">
    <property type="component" value="Unassembled WGS sequence"/>
</dbReference>
<keyword evidence="8" id="KW-0812">Transmembrane</keyword>
<gene>
    <name evidence="9" type="ORF">GCM10022414_13370</name>
</gene>
<dbReference type="InterPro" id="IPR032831">
    <property type="entry name" value="LptM_cons"/>
</dbReference>
<keyword evidence="8" id="KW-1133">Transmembrane helix</keyword>
<protein>
    <recommendedName>
        <fullName evidence="11">Lipoprotein</fullName>
    </recommendedName>
</protein>
<feature type="transmembrane region" description="Helical" evidence="8">
    <location>
        <begin position="42"/>
        <end position="61"/>
    </location>
</feature>
<evidence type="ECO:0000256" key="5">
    <source>
        <dbReference type="ARBA" id="ARBA00023237"/>
    </source>
</evidence>
<evidence type="ECO:0000256" key="3">
    <source>
        <dbReference type="ARBA" id="ARBA00023136"/>
    </source>
</evidence>
<dbReference type="EMBL" id="BAABDM010000002">
    <property type="protein sequence ID" value="GAA4091430.1"/>
    <property type="molecule type" value="Genomic_DNA"/>
</dbReference>
<keyword evidence="2" id="KW-0732">Signal</keyword>